<comment type="caution">
    <text evidence="3">The sequence shown here is derived from an EMBL/GenBank/DDBJ whole genome shotgun (WGS) entry which is preliminary data.</text>
</comment>
<gene>
    <name evidence="3" type="ORF">ABID43_003440</name>
</gene>
<feature type="signal peptide" evidence="1">
    <location>
        <begin position="1"/>
        <end position="22"/>
    </location>
</feature>
<sequence>MRLLTCALLLGALTLDASLAVAQPLPGQPSVTEPATPPNQTPRPALLVHGHYCGPGNDGMDVAPVDALDAACRKHDACTPDGGLPSCGCNRTLKQDAARLAASPRAPEDERIMAGLVARATDLMLCTDDMAAVAP</sequence>
<reference evidence="3 4" key="1">
    <citation type="submission" date="2024-06" db="EMBL/GenBank/DDBJ databases">
        <title>Genomic Encyclopedia of Type Strains, Phase IV (KMG-IV): sequencing the most valuable type-strain genomes for metagenomic binning, comparative biology and taxonomic classification.</title>
        <authorList>
            <person name="Goeker M."/>
        </authorList>
    </citation>
    <scope>NUCLEOTIDE SEQUENCE [LARGE SCALE GENOMIC DNA]</scope>
    <source>
        <strain evidence="3 4">DSM 21331</strain>
    </source>
</reference>
<dbReference type="SUPFAM" id="SSF48619">
    <property type="entry name" value="Phospholipase A2, PLA2"/>
    <property type="match status" value="1"/>
</dbReference>
<dbReference type="Gene3D" id="1.20.90.10">
    <property type="entry name" value="Phospholipase A2 domain"/>
    <property type="match status" value="1"/>
</dbReference>
<evidence type="ECO:0000313" key="4">
    <source>
        <dbReference type="Proteomes" id="UP001549145"/>
    </source>
</evidence>
<name>A0ABV2LAY2_9HYPH</name>
<evidence type="ECO:0000259" key="2">
    <source>
        <dbReference type="Pfam" id="PF08398"/>
    </source>
</evidence>
<feature type="chain" id="PRO_5046003774" description="Phospholipase A2-like domain-containing protein" evidence="1">
    <location>
        <begin position="23"/>
        <end position="135"/>
    </location>
</feature>
<proteinExistence type="predicted"/>
<keyword evidence="4" id="KW-1185">Reference proteome</keyword>
<dbReference type="InterPro" id="IPR036444">
    <property type="entry name" value="PLipase_A2_dom_sf"/>
</dbReference>
<organism evidence="3 4">
    <name type="scientific">Methylobacterium goesingense</name>
    <dbReference type="NCBI Taxonomy" id="243690"/>
    <lineage>
        <taxon>Bacteria</taxon>
        <taxon>Pseudomonadati</taxon>
        <taxon>Pseudomonadota</taxon>
        <taxon>Alphaproteobacteria</taxon>
        <taxon>Hyphomicrobiales</taxon>
        <taxon>Methylobacteriaceae</taxon>
        <taxon>Methylobacterium</taxon>
    </lineage>
</organism>
<protein>
    <recommendedName>
        <fullName evidence="2">Phospholipase A2-like domain-containing protein</fullName>
    </recommendedName>
</protein>
<dbReference type="RefSeq" id="WP_238279711.1">
    <property type="nucleotide sequence ID" value="NZ_BPQL01000065.1"/>
</dbReference>
<dbReference type="Proteomes" id="UP001549145">
    <property type="component" value="Unassembled WGS sequence"/>
</dbReference>
<evidence type="ECO:0000313" key="3">
    <source>
        <dbReference type="EMBL" id="MET3693886.1"/>
    </source>
</evidence>
<evidence type="ECO:0000256" key="1">
    <source>
        <dbReference type="SAM" id="SignalP"/>
    </source>
</evidence>
<dbReference type="InterPro" id="IPR013607">
    <property type="entry name" value="Phospholipase_A2-like"/>
</dbReference>
<accession>A0ABV2LAY2</accession>
<keyword evidence="1" id="KW-0732">Signal</keyword>
<dbReference type="EMBL" id="JBEPMM010000010">
    <property type="protein sequence ID" value="MET3693886.1"/>
    <property type="molecule type" value="Genomic_DNA"/>
</dbReference>
<dbReference type="Pfam" id="PF08398">
    <property type="entry name" value="Phospholip_A2_4"/>
    <property type="match status" value="1"/>
</dbReference>
<feature type="domain" description="Phospholipase A2-like" evidence="2">
    <location>
        <begin position="48"/>
        <end position="77"/>
    </location>
</feature>